<evidence type="ECO:0000313" key="4">
    <source>
        <dbReference type="Proteomes" id="UP000245627"/>
    </source>
</evidence>
<feature type="transmembrane region" description="Helical" evidence="2">
    <location>
        <begin position="52"/>
        <end position="71"/>
    </location>
</feature>
<keyword evidence="4" id="KW-1185">Reference proteome</keyword>
<evidence type="ECO:0008006" key="5">
    <source>
        <dbReference type="Google" id="ProtNLM"/>
    </source>
</evidence>
<feature type="region of interest" description="Disordered" evidence="1">
    <location>
        <begin position="81"/>
        <end position="105"/>
    </location>
</feature>
<dbReference type="EMBL" id="QDKG01000003">
    <property type="protein sequence ID" value="PVH25393.1"/>
    <property type="molecule type" value="Genomic_DNA"/>
</dbReference>
<protein>
    <recommendedName>
        <fullName evidence="5">Outer membrane protein beta-barrel domain-containing protein</fullName>
    </recommendedName>
</protein>
<keyword evidence="2" id="KW-0812">Transmembrane</keyword>
<feature type="compositionally biased region" description="Polar residues" evidence="1">
    <location>
        <begin position="81"/>
        <end position="92"/>
    </location>
</feature>
<proteinExistence type="predicted"/>
<gene>
    <name evidence="3" type="ORF">DC487_10795</name>
</gene>
<keyword evidence="2" id="KW-1133">Transmembrane helix</keyword>
<accession>A0A2T8HJ16</accession>
<dbReference type="AlphaFoldDB" id="A0A2T8HJ16"/>
<reference evidence="3 4" key="1">
    <citation type="submission" date="2018-04" db="EMBL/GenBank/DDBJ databases">
        <title>Sphingobacterium cortibacter sp. nov.</title>
        <authorList>
            <person name="Li Y."/>
        </authorList>
    </citation>
    <scope>NUCLEOTIDE SEQUENCE [LARGE SCALE GENOMIC DNA]</scope>
    <source>
        <strain evidence="3 4">2c-3</strain>
    </source>
</reference>
<evidence type="ECO:0000256" key="1">
    <source>
        <dbReference type="SAM" id="MobiDB-lite"/>
    </source>
</evidence>
<comment type="caution">
    <text evidence="3">The sequence shown here is derived from an EMBL/GenBank/DDBJ whole genome shotgun (WGS) entry which is preliminary data.</text>
</comment>
<sequence>MKEKKNSQEKDIVDRIVEQLKASTELPYEEGAWERFRKDHLGQTTRKRVIPLWVRSAAACAALAVLGLWYFHADSDLDQPTLSSTSTEQVAPSRSDKLPTPPAEEKAVIVPNSVPTQLMESYQPVYSAAPNSRLSAIHVVESWMMPTQAALVAQSVDIHNDVKLSKSKLSFLPDTDDSEVSERGDGAFPSVFADSKGVTTTAMKEVVGESKRFRFSDKFNVGLVVAPSSTDQKVNFGGGLMLSYNVTKQLSVRTGASFQQYEVGALRDPSQVASMEVAAAPERPLQNDVGLSSKSLMARVPLIPNVNSVTGMVRTIDIPVEAKYSFYKGLYAGVGVSYAAVLGQQRFAHYIENVNSNPYVAGLPSNESEMRAAVEPVVRTMESANANVNSSGFGGFVNMSVGKELKVRRGPSVSLEPYIKLPVGSFKRADMNYTNGGLRIITNF</sequence>
<dbReference type="OrthoDB" id="1419682at2"/>
<keyword evidence="2" id="KW-0472">Membrane</keyword>
<name>A0A2T8HJ16_9SPHI</name>
<evidence type="ECO:0000256" key="2">
    <source>
        <dbReference type="SAM" id="Phobius"/>
    </source>
</evidence>
<evidence type="ECO:0000313" key="3">
    <source>
        <dbReference type="EMBL" id="PVH25393.1"/>
    </source>
</evidence>
<dbReference type="RefSeq" id="WP_116775978.1">
    <property type="nucleotide sequence ID" value="NZ_QDKG01000003.1"/>
</dbReference>
<organism evidence="3 4">
    <name type="scientific">Sphingobacterium corticibacter</name>
    <dbReference type="NCBI Taxonomy" id="2171749"/>
    <lineage>
        <taxon>Bacteria</taxon>
        <taxon>Pseudomonadati</taxon>
        <taxon>Bacteroidota</taxon>
        <taxon>Sphingobacteriia</taxon>
        <taxon>Sphingobacteriales</taxon>
        <taxon>Sphingobacteriaceae</taxon>
        <taxon>Sphingobacterium</taxon>
    </lineage>
</organism>
<dbReference type="Proteomes" id="UP000245627">
    <property type="component" value="Unassembled WGS sequence"/>
</dbReference>